<accession>A0A967E0H7</accession>
<feature type="repeat" description="TPR" evidence="3">
    <location>
        <begin position="288"/>
        <end position="321"/>
    </location>
</feature>
<evidence type="ECO:0000313" key="6">
    <source>
        <dbReference type="Proteomes" id="UP000643701"/>
    </source>
</evidence>
<dbReference type="EMBL" id="JAANAS010000094">
    <property type="protein sequence ID" value="NGZ90652.1"/>
    <property type="molecule type" value="Genomic_DNA"/>
</dbReference>
<dbReference type="AlphaFoldDB" id="A0A967E0H7"/>
<dbReference type="Pfam" id="PF07719">
    <property type="entry name" value="TPR_2"/>
    <property type="match status" value="1"/>
</dbReference>
<comment type="caution">
    <text evidence="5">The sequence shown here is derived from an EMBL/GenBank/DDBJ whole genome shotgun (WGS) entry which is preliminary data.</text>
</comment>
<name>A0A967E0H7_9FLAO</name>
<evidence type="ECO:0000256" key="3">
    <source>
        <dbReference type="PROSITE-ProRule" id="PRU00339"/>
    </source>
</evidence>
<dbReference type="InterPro" id="IPR019734">
    <property type="entry name" value="TPR_rpt"/>
</dbReference>
<dbReference type="SMART" id="SM00028">
    <property type="entry name" value="TPR"/>
    <property type="match status" value="2"/>
</dbReference>
<keyword evidence="1" id="KW-0677">Repeat</keyword>
<dbReference type="Proteomes" id="UP000643701">
    <property type="component" value="Unassembled WGS sequence"/>
</dbReference>
<evidence type="ECO:0000256" key="1">
    <source>
        <dbReference type="ARBA" id="ARBA00022737"/>
    </source>
</evidence>
<dbReference type="InterPro" id="IPR011990">
    <property type="entry name" value="TPR-like_helical_dom_sf"/>
</dbReference>
<reference evidence="5" key="1">
    <citation type="submission" date="2020-03" db="EMBL/GenBank/DDBJ databases">
        <title>Psychroflexus Maritimus sp. nov., isolate from marine sediment.</title>
        <authorList>
            <person name="Zhong Y.-L."/>
        </authorList>
    </citation>
    <scope>NUCLEOTIDE SEQUENCE</scope>
    <source>
        <strain evidence="5">C1</strain>
    </source>
</reference>
<evidence type="ECO:0000256" key="2">
    <source>
        <dbReference type="ARBA" id="ARBA00022803"/>
    </source>
</evidence>
<dbReference type="PANTHER" id="PTHR12558:SF13">
    <property type="entry name" value="CELL DIVISION CYCLE PROTEIN 27 HOMOLOG"/>
    <property type="match status" value="1"/>
</dbReference>
<proteinExistence type="predicted"/>
<dbReference type="Pfam" id="PF13181">
    <property type="entry name" value="TPR_8"/>
    <property type="match status" value="1"/>
</dbReference>
<dbReference type="PROSITE" id="PS50005">
    <property type="entry name" value="TPR"/>
    <property type="match status" value="2"/>
</dbReference>
<feature type="repeat" description="TPR" evidence="3">
    <location>
        <begin position="220"/>
        <end position="253"/>
    </location>
</feature>
<protein>
    <submittedName>
        <fullName evidence="5">Tetratricopeptide repeat protein</fullName>
    </submittedName>
</protein>
<dbReference type="SUPFAM" id="SSF48452">
    <property type="entry name" value="TPR-like"/>
    <property type="match status" value="1"/>
</dbReference>
<feature type="coiled-coil region" evidence="4">
    <location>
        <begin position="25"/>
        <end position="52"/>
    </location>
</feature>
<evidence type="ECO:0000256" key="4">
    <source>
        <dbReference type="SAM" id="Coils"/>
    </source>
</evidence>
<keyword evidence="4" id="KW-0175">Coiled coil</keyword>
<evidence type="ECO:0000313" key="5">
    <source>
        <dbReference type="EMBL" id="NGZ90652.1"/>
    </source>
</evidence>
<sequence>MFLLAVMFISFGIFAQKKEVKNAEKAIEKENFDEAKSEIQLAEQQLDELNTRWKIRFYIAKGEALRGKNDGLNTSLEDLINSGKAFESAKKLDKEDNDAIEGLQKTQGAMVEQAIQNQNEGKHMLASEKMLASYELNKNDTLYLYYAAGNAVTAKEYDISLDYYKELQDLGFTGKATTYFAVNKETKEKQRFETKTYRDLSVQSGDYINPTDEETQSKKGEIAKNISLIYIQKGEKEKAIKAIERAKESNPDDVQLMQAEADLYYQLDNLAKYQEIMKEITKLRPEDPILFLNLGITADQAGDVEGAIEYYKKAIELDEDMIEPHLNIAASILKKEEPIVNQMNQLGMSAADNKKYEELKEKRKQYYIEARPHLEKVIEIQPENVDAIRTMMNIHYQLGNDSEAEKLRVQLKKLTE</sequence>
<organism evidence="5 6">
    <name type="scientific">Psychroflexus maritimus</name>
    <dbReference type="NCBI Taxonomy" id="2714865"/>
    <lineage>
        <taxon>Bacteria</taxon>
        <taxon>Pseudomonadati</taxon>
        <taxon>Bacteroidota</taxon>
        <taxon>Flavobacteriia</taxon>
        <taxon>Flavobacteriales</taxon>
        <taxon>Flavobacteriaceae</taxon>
        <taxon>Psychroflexus</taxon>
    </lineage>
</organism>
<gene>
    <name evidence="5" type="ORF">G7034_10355</name>
</gene>
<keyword evidence="6" id="KW-1185">Reference proteome</keyword>
<dbReference type="PANTHER" id="PTHR12558">
    <property type="entry name" value="CELL DIVISION CYCLE 16,23,27"/>
    <property type="match status" value="1"/>
</dbReference>
<dbReference type="InterPro" id="IPR013105">
    <property type="entry name" value="TPR_2"/>
</dbReference>
<dbReference type="Gene3D" id="1.25.40.10">
    <property type="entry name" value="Tetratricopeptide repeat domain"/>
    <property type="match status" value="2"/>
</dbReference>
<keyword evidence="2 3" id="KW-0802">TPR repeat</keyword>